<evidence type="ECO:0000313" key="1">
    <source>
        <dbReference type="EMBL" id="KAF1989350.1"/>
    </source>
</evidence>
<name>A0A6G1H8K2_9PEZI</name>
<organism evidence="1 2">
    <name type="scientific">Aulographum hederae CBS 113979</name>
    <dbReference type="NCBI Taxonomy" id="1176131"/>
    <lineage>
        <taxon>Eukaryota</taxon>
        <taxon>Fungi</taxon>
        <taxon>Dikarya</taxon>
        <taxon>Ascomycota</taxon>
        <taxon>Pezizomycotina</taxon>
        <taxon>Dothideomycetes</taxon>
        <taxon>Pleosporomycetidae</taxon>
        <taxon>Aulographales</taxon>
        <taxon>Aulographaceae</taxon>
    </lineage>
</organism>
<protein>
    <submittedName>
        <fullName evidence="1">Uncharacterized protein</fullName>
    </submittedName>
</protein>
<dbReference type="AlphaFoldDB" id="A0A6G1H8K2"/>
<evidence type="ECO:0000313" key="2">
    <source>
        <dbReference type="Proteomes" id="UP000800041"/>
    </source>
</evidence>
<gene>
    <name evidence="1" type="ORF">K402DRAFT_452083</name>
</gene>
<accession>A0A6G1H8K2</accession>
<proteinExistence type="predicted"/>
<reference evidence="1" key="1">
    <citation type="journal article" date="2020" name="Stud. Mycol.">
        <title>101 Dothideomycetes genomes: a test case for predicting lifestyles and emergence of pathogens.</title>
        <authorList>
            <person name="Haridas S."/>
            <person name="Albert R."/>
            <person name="Binder M."/>
            <person name="Bloem J."/>
            <person name="Labutti K."/>
            <person name="Salamov A."/>
            <person name="Andreopoulos B."/>
            <person name="Baker S."/>
            <person name="Barry K."/>
            <person name="Bills G."/>
            <person name="Bluhm B."/>
            <person name="Cannon C."/>
            <person name="Castanera R."/>
            <person name="Culley D."/>
            <person name="Daum C."/>
            <person name="Ezra D."/>
            <person name="Gonzalez J."/>
            <person name="Henrissat B."/>
            <person name="Kuo A."/>
            <person name="Liang C."/>
            <person name="Lipzen A."/>
            <person name="Lutzoni F."/>
            <person name="Magnuson J."/>
            <person name="Mondo S."/>
            <person name="Nolan M."/>
            <person name="Ohm R."/>
            <person name="Pangilinan J."/>
            <person name="Park H.-J."/>
            <person name="Ramirez L."/>
            <person name="Alfaro M."/>
            <person name="Sun H."/>
            <person name="Tritt A."/>
            <person name="Yoshinaga Y."/>
            <person name="Zwiers L.-H."/>
            <person name="Turgeon B."/>
            <person name="Goodwin S."/>
            <person name="Spatafora J."/>
            <person name="Crous P."/>
            <person name="Grigoriev I."/>
        </authorList>
    </citation>
    <scope>NUCLEOTIDE SEQUENCE</scope>
    <source>
        <strain evidence="1">CBS 113979</strain>
    </source>
</reference>
<dbReference type="Proteomes" id="UP000800041">
    <property type="component" value="Unassembled WGS sequence"/>
</dbReference>
<keyword evidence="2" id="KW-1185">Reference proteome</keyword>
<sequence length="173" mass="20457">MFEELNQRMDIILDDRDKDFRDSSTTMQRDWKPSMGMSLPMQSCIPRWASTLSRQLNWKKQATLQDVRKQGERSIEQLAKFERETESATDSWTALETRMKENLGPDDLRHTETSAFSKATYLDLKKRRDKNMEHLDMLQRKAERGLEIFVDIEDRIKQKQLLEEQARKSGSAK</sequence>
<dbReference type="EMBL" id="ML977145">
    <property type="protein sequence ID" value="KAF1989350.1"/>
    <property type="molecule type" value="Genomic_DNA"/>
</dbReference>